<dbReference type="Gene3D" id="3.10.50.40">
    <property type="match status" value="2"/>
</dbReference>
<evidence type="ECO:0000313" key="11">
    <source>
        <dbReference type="Proteomes" id="UP000295344"/>
    </source>
</evidence>
<evidence type="ECO:0000256" key="1">
    <source>
        <dbReference type="ARBA" id="ARBA00000971"/>
    </source>
</evidence>
<feature type="domain" description="PPIase FKBP-type" evidence="9">
    <location>
        <begin position="252"/>
        <end position="339"/>
    </location>
</feature>
<dbReference type="Proteomes" id="UP000295344">
    <property type="component" value="Unassembled WGS sequence"/>
</dbReference>
<evidence type="ECO:0000256" key="8">
    <source>
        <dbReference type="SAM" id="SignalP"/>
    </source>
</evidence>
<feature type="chain" id="PRO_5020724475" description="peptidylprolyl isomerase" evidence="8">
    <location>
        <begin position="33"/>
        <end position="341"/>
    </location>
</feature>
<dbReference type="PANTHER" id="PTHR43811">
    <property type="entry name" value="FKBP-TYPE PEPTIDYL-PROLYL CIS-TRANS ISOMERASE FKPA"/>
    <property type="match status" value="1"/>
</dbReference>
<evidence type="ECO:0000256" key="5">
    <source>
        <dbReference type="ARBA" id="ARBA00023235"/>
    </source>
</evidence>
<evidence type="ECO:0000313" key="10">
    <source>
        <dbReference type="EMBL" id="TDS75749.1"/>
    </source>
</evidence>
<dbReference type="PROSITE" id="PS50059">
    <property type="entry name" value="FKBP_PPIASE"/>
    <property type="match status" value="2"/>
</dbReference>
<name>A0A4R7FEJ7_9MICO</name>
<feature type="region of interest" description="Disordered" evidence="7">
    <location>
        <begin position="75"/>
        <end position="103"/>
    </location>
</feature>
<dbReference type="PANTHER" id="PTHR43811:SF19">
    <property type="entry name" value="39 KDA FK506-BINDING NUCLEAR PROTEIN"/>
    <property type="match status" value="1"/>
</dbReference>
<feature type="domain" description="PPIase FKBP-type" evidence="9">
    <location>
        <begin position="106"/>
        <end position="197"/>
    </location>
</feature>
<feature type="compositionally biased region" description="Low complexity" evidence="7">
    <location>
        <begin position="79"/>
        <end position="90"/>
    </location>
</feature>
<dbReference type="EMBL" id="SOAM01000003">
    <property type="protein sequence ID" value="TDS75749.1"/>
    <property type="molecule type" value="Genomic_DNA"/>
</dbReference>
<comment type="catalytic activity">
    <reaction evidence="1 6">
        <text>[protein]-peptidylproline (omega=180) = [protein]-peptidylproline (omega=0)</text>
        <dbReference type="Rhea" id="RHEA:16237"/>
        <dbReference type="Rhea" id="RHEA-COMP:10747"/>
        <dbReference type="Rhea" id="RHEA-COMP:10748"/>
        <dbReference type="ChEBI" id="CHEBI:83833"/>
        <dbReference type="ChEBI" id="CHEBI:83834"/>
        <dbReference type="EC" id="5.2.1.8"/>
    </reaction>
</comment>
<reference evidence="10 11" key="1">
    <citation type="submission" date="2019-03" db="EMBL/GenBank/DDBJ databases">
        <title>Genomic Encyclopedia of Archaeal and Bacterial Type Strains, Phase II (KMG-II): from individual species to whole genera.</title>
        <authorList>
            <person name="Goeker M."/>
        </authorList>
    </citation>
    <scope>NUCLEOTIDE SEQUENCE [LARGE SCALE GENOMIC DNA]</scope>
    <source>
        <strain evidence="10 11">DSM 24782</strain>
    </source>
</reference>
<feature type="signal peptide" evidence="8">
    <location>
        <begin position="1"/>
        <end position="32"/>
    </location>
</feature>
<accession>A0A4R7FEJ7</accession>
<dbReference type="EC" id="5.2.1.8" evidence="3 6"/>
<protein>
    <recommendedName>
        <fullName evidence="3 6">peptidylprolyl isomerase</fullName>
        <ecNumber evidence="3 6">5.2.1.8</ecNumber>
    </recommendedName>
</protein>
<feature type="compositionally biased region" description="Low complexity" evidence="7">
    <location>
        <begin position="31"/>
        <end position="60"/>
    </location>
</feature>
<dbReference type="InterPro" id="IPR046357">
    <property type="entry name" value="PPIase_dom_sf"/>
</dbReference>
<evidence type="ECO:0000256" key="3">
    <source>
        <dbReference type="ARBA" id="ARBA00013194"/>
    </source>
</evidence>
<evidence type="ECO:0000256" key="6">
    <source>
        <dbReference type="PROSITE-ProRule" id="PRU00277"/>
    </source>
</evidence>
<comment type="similarity">
    <text evidence="2">Belongs to the FKBP-type PPIase family.</text>
</comment>
<organism evidence="10 11">
    <name type="scientific">Amnibacterium kyonggiense</name>
    <dbReference type="NCBI Taxonomy" id="595671"/>
    <lineage>
        <taxon>Bacteria</taxon>
        <taxon>Bacillati</taxon>
        <taxon>Actinomycetota</taxon>
        <taxon>Actinomycetes</taxon>
        <taxon>Micrococcales</taxon>
        <taxon>Microbacteriaceae</taxon>
        <taxon>Amnibacterium</taxon>
    </lineage>
</organism>
<proteinExistence type="inferred from homology"/>
<dbReference type="SUPFAM" id="SSF54534">
    <property type="entry name" value="FKBP-like"/>
    <property type="match status" value="2"/>
</dbReference>
<evidence type="ECO:0000256" key="7">
    <source>
        <dbReference type="SAM" id="MobiDB-lite"/>
    </source>
</evidence>
<dbReference type="GO" id="GO:0003755">
    <property type="term" value="F:peptidyl-prolyl cis-trans isomerase activity"/>
    <property type="evidence" value="ECO:0007669"/>
    <property type="project" value="UniProtKB-KW"/>
</dbReference>
<keyword evidence="8" id="KW-0732">Signal</keyword>
<evidence type="ECO:0000256" key="4">
    <source>
        <dbReference type="ARBA" id="ARBA00023110"/>
    </source>
</evidence>
<evidence type="ECO:0000259" key="9">
    <source>
        <dbReference type="PROSITE" id="PS50059"/>
    </source>
</evidence>
<sequence>MPEDAPVHLPRRILPALVAMSGIALLAGCSTAAPKASPSPSSSASASTATSTAPLACPASGSASDAVKVTASKSGAPKVTFPTPTTVSSTQRSTIESGSGAEAKQGDSVTLAYSMYDAKSGKEIDSRGWSSSSRQVFPVDGAQVLPGFAEAVVCAKEGDLVATVIPASKAFGTAGSEQIGVAGGDSIVFVAKIYGHSPTKATGAAKALPSGFPKVTLAANGAPTVKIPATDPPKELKIAASKVGTGQTVKSGDSVTVQYQGVLWRTGEIFDQSWGKSPTTFATTQVVKGFGDALVGQKVGSQVVAIIPPKDGYGTTGSQDGTIKGTDTMVFVIDILADSRG</sequence>
<gene>
    <name evidence="10" type="ORF">CLV52_2856</name>
</gene>
<keyword evidence="4 6" id="KW-0697">Rotamase</keyword>
<feature type="region of interest" description="Disordered" evidence="7">
    <location>
        <begin position="31"/>
        <end position="61"/>
    </location>
</feature>
<dbReference type="InterPro" id="IPR001179">
    <property type="entry name" value="PPIase_FKBP_dom"/>
</dbReference>
<evidence type="ECO:0000256" key="2">
    <source>
        <dbReference type="ARBA" id="ARBA00006577"/>
    </source>
</evidence>
<dbReference type="Pfam" id="PF00254">
    <property type="entry name" value="FKBP_C"/>
    <property type="match status" value="2"/>
</dbReference>
<dbReference type="AlphaFoldDB" id="A0A4R7FEJ7"/>
<keyword evidence="5 6" id="KW-0413">Isomerase</keyword>
<comment type="caution">
    <text evidence="10">The sequence shown here is derived from an EMBL/GenBank/DDBJ whole genome shotgun (WGS) entry which is preliminary data.</text>
</comment>
<keyword evidence="11" id="KW-1185">Reference proteome</keyword>